<dbReference type="InterPro" id="IPR019887">
    <property type="entry name" value="Tscrpt_reg_AsnC/Lrp_C"/>
</dbReference>
<organism evidence="5 6">
    <name type="scientific">Hyphomicrobium denitrificans (strain ATCC 51888 / DSM 1869 / NCIMB 11706 / TK 0415)</name>
    <dbReference type="NCBI Taxonomy" id="582899"/>
    <lineage>
        <taxon>Bacteria</taxon>
        <taxon>Pseudomonadati</taxon>
        <taxon>Pseudomonadota</taxon>
        <taxon>Alphaproteobacteria</taxon>
        <taxon>Hyphomicrobiales</taxon>
        <taxon>Hyphomicrobiaceae</taxon>
        <taxon>Hyphomicrobium</taxon>
    </lineage>
</organism>
<evidence type="ECO:0000259" key="4">
    <source>
        <dbReference type="PROSITE" id="PS50956"/>
    </source>
</evidence>
<evidence type="ECO:0000256" key="3">
    <source>
        <dbReference type="ARBA" id="ARBA00023163"/>
    </source>
</evidence>
<dbReference type="Gene3D" id="3.30.70.920">
    <property type="match status" value="1"/>
</dbReference>
<dbReference type="InterPro" id="IPR011008">
    <property type="entry name" value="Dimeric_a/b-barrel"/>
</dbReference>
<dbReference type="AlphaFoldDB" id="D8JUW7"/>
<dbReference type="InterPro" id="IPR019888">
    <property type="entry name" value="Tscrpt_reg_AsnC-like"/>
</dbReference>
<keyword evidence="2" id="KW-0238">DNA-binding</keyword>
<reference evidence="6" key="1">
    <citation type="journal article" date="2011" name="J. Bacteriol.">
        <title>Genome sequences of eight morphologically diverse alphaproteobacteria.</title>
        <authorList>
            <consortium name="US DOE Joint Genome Institute"/>
            <person name="Brown P.J."/>
            <person name="Kysela D.T."/>
            <person name="Buechlein A."/>
            <person name="Hemmerich C."/>
            <person name="Brun Y.V."/>
        </authorList>
    </citation>
    <scope>NUCLEOTIDE SEQUENCE [LARGE SCALE GENOMIC DNA]</scope>
    <source>
        <strain evidence="6">ATCC 51888 / DSM 1869 / NCIB 11706 / TK 0415</strain>
    </source>
</reference>
<dbReference type="RefSeq" id="WP_013214998.1">
    <property type="nucleotide sequence ID" value="NC_014313.1"/>
</dbReference>
<proteinExistence type="predicted"/>
<dbReference type="SMART" id="SM00344">
    <property type="entry name" value="HTH_ASNC"/>
    <property type="match status" value="1"/>
</dbReference>
<evidence type="ECO:0000313" key="5">
    <source>
        <dbReference type="EMBL" id="ADJ22783.1"/>
    </source>
</evidence>
<dbReference type="eggNOG" id="COG1522">
    <property type="taxonomic scope" value="Bacteria"/>
</dbReference>
<keyword evidence="6" id="KW-1185">Reference proteome</keyword>
<protein>
    <submittedName>
        <fullName evidence="5">Transcriptional regulator, AsnC family</fullName>
    </submittedName>
</protein>
<dbReference type="PANTHER" id="PTHR30154">
    <property type="entry name" value="LEUCINE-RESPONSIVE REGULATORY PROTEIN"/>
    <property type="match status" value="1"/>
</dbReference>
<dbReference type="InterPro" id="IPR036388">
    <property type="entry name" value="WH-like_DNA-bd_sf"/>
</dbReference>
<evidence type="ECO:0000256" key="1">
    <source>
        <dbReference type="ARBA" id="ARBA00023015"/>
    </source>
</evidence>
<dbReference type="OrthoDB" id="7707281at2"/>
<dbReference type="SUPFAM" id="SSF46785">
    <property type="entry name" value="Winged helix' DNA-binding domain"/>
    <property type="match status" value="1"/>
</dbReference>
<evidence type="ECO:0000256" key="2">
    <source>
        <dbReference type="ARBA" id="ARBA00023125"/>
    </source>
</evidence>
<dbReference type="STRING" id="582899.Hden_0969"/>
<keyword evidence="3" id="KW-0804">Transcription</keyword>
<dbReference type="GO" id="GO:0043565">
    <property type="term" value="F:sequence-specific DNA binding"/>
    <property type="evidence" value="ECO:0007669"/>
    <property type="project" value="InterPro"/>
</dbReference>
<feature type="domain" description="HTH asnC-type" evidence="4">
    <location>
        <begin position="6"/>
        <end position="67"/>
    </location>
</feature>
<dbReference type="Proteomes" id="UP000002033">
    <property type="component" value="Chromosome"/>
</dbReference>
<dbReference type="InterPro" id="IPR000485">
    <property type="entry name" value="AsnC-type_HTH_dom"/>
</dbReference>
<dbReference type="HOGENOM" id="CLU_091233_0_0_5"/>
<dbReference type="Pfam" id="PF01037">
    <property type="entry name" value="AsnC_trans_reg"/>
    <property type="match status" value="1"/>
</dbReference>
<dbReference type="InterPro" id="IPR036390">
    <property type="entry name" value="WH_DNA-bd_sf"/>
</dbReference>
<sequence>MSPPSLDALDRAILTALLADGRQSQVELADHVPLSSTAIARRIRTLEERGVISGYQAQISRAALGLTMMAIVQVSLKSQNEELLAAFEKAAAAAPSIISCHMMSGEDDYIIVVLARDLADFERIHKEQLSRLPGVARLRSSFVLREVVSRPLPLSSLER</sequence>
<dbReference type="Gene3D" id="1.10.10.10">
    <property type="entry name" value="Winged helix-like DNA-binding domain superfamily/Winged helix DNA-binding domain"/>
    <property type="match status" value="1"/>
</dbReference>
<keyword evidence="1" id="KW-0805">Transcription regulation</keyword>
<accession>D8JUW7</accession>
<dbReference type="GO" id="GO:0043200">
    <property type="term" value="P:response to amino acid"/>
    <property type="evidence" value="ECO:0007669"/>
    <property type="project" value="TreeGrafter"/>
</dbReference>
<dbReference type="PRINTS" id="PR00033">
    <property type="entry name" value="HTHASNC"/>
</dbReference>
<dbReference type="PANTHER" id="PTHR30154:SF46">
    <property type="entry name" value="TRANSCRIPTIONAL REGULATORY PROTEIN"/>
    <property type="match status" value="1"/>
</dbReference>
<evidence type="ECO:0000313" key="6">
    <source>
        <dbReference type="Proteomes" id="UP000002033"/>
    </source>
</evidence>
<dbReference type="SUPFAM" id="SSF54909">
    <property type="entry name" value="Dimeric alpha+beta barrel"/>
    <property type="match status" value="1"/>
</dbReference>
<dbReference type="PROSITE" id="PS50956">
    <property type="entry name" value="HTH_ASNC_2"/>
    <property type="match status" value="1"/>
</dbReference>
<gene>
    <name evidence="5" type="ordered locus">Hden_0969</name>
</gene>
<dbReference type="Pfam" id="PF13412">
    <property type="entry name" value="HTH_24"/>
    <property type="match status" value="1"/>
</dbReference>
<dbReference type="KEGG" id="hdn:Hden_0969"/>
<dbReference type="EMBL" id="CP002083">
    <property type="protein sequence ID" value="ADJ22783.1"/>
    <property type="molecule type" value="Genomic_DNA"/>
</dbReference>
<name>D8JUW7_HYPDA</name>
<dbReference type="GO" id="GO:0005829">
    <property type="term" value="C:cytosol"/>
    <property type="evidence" value="ECO:0007669"/>
    <property type="project" value="TreeGrafter"/>
</dbReference>